<evidence type="ECO:0000313" key="1">
    <source>
        <dbReference type="EMBL" id="KAJ7716064.1"/>
    </source>
</evidence>
<name>A0AAD7HA11_9AGAR</name>
<evidence type="ECO:0000313" key="2">
    <source>
        <dbReference type="Proteomes" id="UP001215598"/>
    </source>
</evidence>
<dbReference type="AlphaFoldDB" id="A0AAD7HA11"/>
<proteinExistence type="predicted"/>
<feature type="non-terminal residue" evidence="1">
    <location>
        <position position="95"/>
    </location>
</feature>
<dbReference type="EMBL" id="JARKIB010000297">
    <property type="protein sequence ID" value="KAJ7716064.1"/>
    <property type="molecule type" value="Genomic_DNA"/>
</dbReference>
<protein>
    <submittedName>
        <fullName evidence="1">Uncharacterized protein</fullName>
    </submittedName>
</protein>
<dbReference type="Proteomes" id="UP001215598">
    <property type="component" value="Unassembled WGS sequence"/>
</dbReference>
<reference evidence="1" key="1">
    <citation type="submission" date="2023-03" db="EMBL/GenBank/DDBJ databases">
        <title>Massive genome expansion in bonnet fungi (Mycena s.s.) driven by repeated elements and novel gene families across ecological guilds.</title>
        <authorList>
            <consortium name="Lawrence Berkeley National Laboratory"/>
            <person name="Harder C.B."/>
            <person name="Miyauchi S."/>
            <person name="Viragh M."/>
            <person name="Kuo A."/>
            <person name="Thoen E."/>
            <person name="Andreopoulos B."/>
            <person name="Lu D."/>
            <person name="Skrede I."/>
            <person name="Drula E."/>
            <person name="Henrissat B."/>
            <person name="Morin E."/>
            <person name="Kohler A."/>
            <person name="Barry K."/>
            <person name="LaButti K."/>
            <person name="Morin E."/>
            <person name="Salamov A."/>
            <person name="Lipzen A."/>
            <person name="Mereny Z."/>
            <person name="Hegedus B."/>
            <person name="Baldrian P."/>
            <person name="Stursova M."/>
            <person name="Weitz H."/>
            <person name="Taylor A."/>
            <person name="Grigoriev I.V."/>
            <person name="Nagy L.G."/>
            <person name="Martin F."/>
            <person name="Kauserud H."/>
        </authorList>
    </citation>
    <scope>NUCLEOTIDE SEQUENCE</scope>
    <source>
        <strain evidence="1">CBHHK182m</strain>
    </source>
</reference>
<keyword evidence="2" id="KW-1185">Reference proteome</keyword>
<comment type="caution">
    <text evidence="1">The sequence shown here is derived from an EMBL/GenBank/DDBJ whole genome shotgun (WGS) entry which is preliminary data.</text>
</comment>
<accession>A0AAD7HA11</accession>
<gene>
    <name evidence="1" type="ORF">B0H16DRAFT_1339328</name>
</gene>
<sequence>SFQELLMHVSRQLHTLETIEEGRAEMQLFGQLIKVFFLSWNFPKMHSQLHVFDDIQRKGVTKNYGTKPDESMHGFTRQVYLHQTNFKDVEAQVIL</sequence>
<organism evidence="1 2">
    <name type="scientific">Mycena metata</name>
    <dbReference type="NCBI Taxonomy" id="1033252"/>
    <lineage>
        <taxon>Eukaryota</taxon>
        <taxon>Fungi</taxon>
        <taxon>Dikarya</taxon>
        <taxon>Basidiomycota</taxon>
        <taxon>Agaricomycotina</taxon>
        <taxon>Agaricomycetes</taxon>
        <taxon>Agaricomycetidae</taxon>
        <taxon>Agaricales</taxon>
        <taxon>Marasmiineae</taxon>
        <taxon>Mycenaceae</taxon>
        <taxon>Mycena</taxon>
    </lineage>
</organism>